<comment type="similarity">
    <text evidence="2">Belongs to the ATPase epsilon chain family.</text>
</comment>
<dbReference type="GO" id="GO:0046933">
    <property type="term" value="F:proton-transporting ATP synthase activity, rotational mechanism"/>
    <property type="evidence" value="ECO:0007669"/>
    <property type="project" value="InterPro"/>
</dbReference>
<evidence type="ECO:0000256" key="7">
    <source>
        <dbReference type="ARBA" id="ARBA00023310"/>
    </source>
</evidence>
<protein>
    <recommendedName>
        <fullName evidence="8">ATP synthase F1 complex delta/epsilon subunit N-terminal domain-containing protein</fullName>
    </recommendedName>
</protein>
<sequence>MIIVPGKDGDIGVLPGHSKLLSSLRPGRVMVYGEDKNLLKSFFVSGGFVEVNPEKCIVLAEGVDEMNSLDKNNIEKEMQDLEGQDSEDSKQQLSIVRAKIAALNSSHYEKI</sequence>
<dbReference type="Pfam" id="PF02823">
    <property type="entry name" value="ATP-synt_DE_N"/>
    <property type="match status" value="1"/>
</dbReference>
<keyword evidence="4" id="KW-0406">Ion transport</keyword>
<dbReference type="CDD" id="cd12152">
    <property type="entry name" value="F1-ATPase_delta"/>
    <property type="match status" value="1"/>
</dbReference>
<dbReference type="GO" id="GO:0045259">
    <property type="term" value="C:proton-transporting ATP synthase complex"/>
    <property type="evidence" value="ECO:0007669"/>
    <property type="project" value="UniProtKB-KW"/>
</dbReference>
<dbReference type="EMBL" id="UINC01003070">
    <property type="protein sequence ID" value="SVA03067.1"/>
    <property type="molecule type" value="Genomic_DNA"/>
</dbReference>
<gene>
    <name evidence="9" type="ORF">METZ01_LOCUS55921</name>
</gene>
<evidence type="ECO:0000256" key="4">
    <source>
        <dbReference type="ARBA" id="ARBA00023065"/>
    </source>
</evidence>
<name>A0A381SL54_9ZZZZ</name>
<dbReference type="PANTHER" id="PTHR13822">
    <property type="entry name" value="ATP SYNTHASE DELTA/EPSILON CHAIN"/>
    <property type="match status" value="1"/>
</dbReference>
<evidence type="ECO:0000256" key="1">
    <source>
        <dbReference type="ARBA" id="ARBA00004170"/>
    </source>
</evidence>
<dbReference type="Gene3D" id="2.60.15.10">
    <property type="entry name" value="F0F1 ATP synthase delta/epsilon subunit, N-terminal"/>
    <property type="match status" value="1"/>
</dbReference>
<accession>A0A381SL54</accession>
<evidence type="ECO:0000256" key="6">
    <source>
        <dbReference type="ARBA" id="ARBA00023196"/>
    </source>
</evidence>
<keyword evidence="6" id="KW-0139">CF(1)</keyword>
<dbReference type="InterPro" id="IPR020546">
    <property type="entry name" value="ATP_synth_F1_dsu/esu_N"/>
</dbReference>
<comment type="subcellular location">
    <subcellularLocation>
        <location evidence="1">Membrane</location>
        <topology evidence="1">Peripheral membrane protein</topology>
    </subcellularLocation>
</comment>
<keyword evidence="7" id="KW-0066">ATP synthesis</keyword>
<evidence type="ECO:0000256" key="3">
    <source>
        <dbReference type="ARBA" id="ARBA00022448"/>
    </source>
</evidence>
<keyword evidence="3" id="KW-0813">Transport</keyword>
<dbReference type="NCBIfam" id="TIGR01216">
    <property type="entry name" value="ATP_synt_epsi"/>
    <property type="match status" value="1"/>
</dbReference>
<dbReference type="SUPFAM" id="SSF51344">
    <property type="entry name" value="Epsilon subunit of F1F0-ATP synthase N-terminal domain"/>
    <property type="match status" value="1"/>
</dbReference>
<evidence type="ECO:0000313" key="9">
    <source>
        <dbReference type="EMBL" id="SVA03067.1"/>
    </source>
</evidence>
<evidence type="ECO:0000256" key="5">
    <source>
        <dbReference type="ARBA" id="ARBA00023136"/>
    </source>
</evidence>
<dbReference type="InterPro" id="IPR001469">
    <property type="entry name" value="ATP_synth_F1_dsu/esu"/>
</dbReference>
<dbReference type="PANTHER" id="PTHR13822:SF10">
    <property type="entry name" value="ATP SYNTHASE EPSILON CHAIN, CHLOROPLASTIC"/>
    <property type="match status" value="1"/>
</dbReference>
<reference evidence="9" key="1">
    <citation type="submission" date="2018-05" db="EMBL/GenBank/DDBJ databases">
        <authorList>
            <person name="Lanie J.A."/>
            <person name="Ng W.-L."/>
            <person name="Kazmierczak K.M."/>
            <person name="Andrzejewski T.M."/>
            <person name="Davidsen T.M."/>
            <person name="Wayne K.J."/>
            <person name="Tettelin H."/>
            <person name="Glass J.I."/>
            <person name="Rusch D."/>
            <person name="Podicherti R."/>
            <person name="Tsui H.-C.T."/>
            <person name="Winkler M.E."/>
        </authorList>
    </citation>
    <scope>NUCLEOTIDE SEQUENCE</scope>
</reference>
<dbReference type="AlphaFoldDB" id="A0A381SL54"/>
<proteinExistence type="inferred from homology"/>
<keyword evidence="5" id="KW-0472">Membrane</keyword>
<dbReference type="InterPro" id="IPR036771">
    <property type="entry name" value="ATPsynth_dsu/esu_N"/>
</dbReference>
<evidence type="ECO:0000256" key="2">
    <source>
        <dbReference type="ARBA" id="ARBA00005712"/>
    </source>
</evidence>
<evidence type="ECO:0000259" key="8">
    <source>
        <dbReference type="Pfam" id="PF02823"/>
    </source>
</evidence>
<organism evidence="9">
    <name type="scientific">marine metagenome</name>
    <dbReference type="NCBI Taxonomy" id="408172"/>
    <lineage>
        <taxon>unclassified sequences</taxon>
        <taxon>metagenomes</taxon>
        <taxon>ecological metagenomes</taxon>
    </lineage>
</organism>
<feature type="domain" description="ATP synthase F1 complex delta/epsilon subunit N-terminal" evidence="8">
    <location>
        <begin position="1"/>
        <end position="61"/>
    </location>
</feature>